<dbReference type="Proteomes" id="UP000765509">
    <property type="component" value="Unassembled WGS sequence"/>
</dbReference>
<evidence type="ECO:0000313" key="2">
    <source>
        <dbReference type="EMBL" id="MBW0480626.1"/>
    </source>
</evidence>
<protein>
    <submittedName>
        <fullName evidence="2">Uncharacterized protein</fullName>
    </submittedName>
</protein>
<feature type="compositionally biased region" description="Basic and acidic residues" evidence="1">
    <location>
        <begin position="1"/>
        <end position="23"/>
    </location>
</feature>
<dbReference type="AlphaFoldDB" id="A0A9Q3GUR0"/>
<dbReference type="EMBL" id="AVOT02006044">
    <property type="protein sequence ID" value="MBW0480626.1"/>
    <property type="molecule type" value="Genomic_DNA"/>
</dbReference>
<evidence type="ECO:0000256" key="1">
    <source>
        <dbReference type="SAM" id="MobiDB-lite"/>
    </source>
</evidence>
<proteinExistence type="predicted"/>
<keyword evidence="3" id="KW-1185">Reference proteome</keyword>
<sequence>MDTKSSNHEDNNPVNDSDHKNPEASHNNPIPEPMPFKAEPCGTFPPQQDPIFNWDSKENLSAPKGGTNKKKKLENFQKPLGSDPEDNQGTHNSERKDEYKIPPSHEYERGSFPSQSID</sequence>
<feature type="compositionally biased region" description="Basic and acidic residues" evidence="1">
    <location>
        <begin position="92"/>
        <end position="109"/>
    </location>
</feature>
<accession>A0A9Q3GUR0</accession>
<organism evidence="2 3">
    <name type="scientific">Austropuccinia psidii MF-1</name>
    <dbReference type="NCBI Taxonomy" id="1389203"/>
    <lineage>
        <taxon>Eukaryota</taxon>
        <taxon>Fungi</taxon>
        <taxon>Dikarya</taxon>
        <taxon>Basidiomycota</taxon>
        <taxon>Pucciniomycotina</taxon>
        <taxon>Pucciniomycetes</taxon>
        <taxon>Pucciniales</taxon>
        <taxon>Sphaerophragmiaceae</taxon>
        <taxon>Austropuccinia</taxon>
    </lineage>
</organism>
<reference evidence="2" key="1">
    <citation type="submission" date="2021-03" db="EMBL/GenBank/DDBJ databases">
        <title>Draft genome sequence of rust myrtle Austropuccinia psidii MF-1, a brazilian biotype.</title>
        <authorList>
            <person name="Quecine M.C."/>
            <person name="Pachon D.M.R."/>
            <person name="Bonatelli M.L."/>
            <person name="Correr F.H."/>
            <person name="Franceschini L.M."/>
            <person name="Leite T.F."/>
            <person name="Margarido G.R.A."/>
            <person name="Almeida C.A."/>
            <person name="Ferrarezi J.A."/>
            <person name="Labate C.A."/>
        </authorList>
    </citation>
    <scope>NUCLEOTIDE SEQUENCE</scope>
    <source>
        <strain evidence="2">MF-1</strain>
    </source>
</reference>
<comment type="caution">
    <text evidence="2">The sequence shown here is derived from an EMBL/GenBank/DDBJ whole genome shotgun (WGS) entry which is preliminary data.</text>
</comment>
<evidence type="ECO:0000313" key="3">
    <source>
        <dbReference type="Proteomes" id="UP000765509"/>
    </source>
</evidence>
<gene>
    <name evidence="2" type="ORF">O181_020341</name>
</gene>
<name>A0A9Q3GUR0_9BASI</name>
<feature type="region of interest" description="Disordered" evidence="1">
    <location>
        <begin position="1"/>
        <end position="118"/>
    </location>
</feature>